<evidence type="ECO:0000313" key="2">
    <source>
        <dbReference type="Proteomes" id="UP000199236"/>
    </source>
</evidence>
<gene>
    <name evidence="1" type="ORF">SAMN04488056_101426</name>
</gene>
<dbReference type="Proteomes" id="UP000199236">
    <property type="component" value="Unassembled WGS sequence"/>
</dbReference>
<dbReference type="STRING" id="655353.SAMN04488056_101426"/>
<dbReference type="RefSeq" id="WP_090068344.1">
    <property type="nucleotide sequence ID" value="NZ_FOVR01000001.1"/>
</dbReference>
<dbReference type="EMBL" id="FOVR01000001">
    <property type="protein sequence ID" value="SFN59889.1"/>
    <property type="molecule type" value="Genomic_DNA"/>
</dbReference>
<evidence type="ECO:0000313" key="1">
    <source>
        <dbReference type="EMBL" id="SFN59889.1"/>
    </source>
</evidence>
<protein>
    <submittedName>
        <fullName evidence="1">Uncharacterized protein</fullName>
    </submittedName>
</protein>
<accession>A0A1I5ACC9</accession>
<keyword evidence="2" id="KW-1185">Reference proteome</keyword>
<dbReference type="AlphaFoldDB" id="A0A1I5ACC9"/>
<dbReference type="OrthoDB" id="9888659at2"/>
<name>A0A1I5ACC9_9HYPH</name>
<reference evidence="1 2" key="1">
    <citation type="submission" date="2016-10" db="EMBL/GenBank/DDBJ databases">
        <authorList>
            <person name="de Groot N.N."/>
        </authorList>
    </citation>
    <scope>NUCLEOTIDE SEQUENCE [LARGE SCALE GENOMIC DNA]</scope>
    <source>
        <strain evidence="1 2">CGMCC 1.9157</strain>
    </source>
</reference>
<sequence>MSGEHKLLCNFNGRDIYGELLAASKLDVKTVGSDALAEVTGYRKQSIDRCLRRRSSQDDMRQQSLSLFMLADLIAFSDGEALRALRLLLELAGLQAVPRSDCNPVPTGAGAVAGVSSDFAGLLAGMSKALEDDAQISVSEILDYDLIEAAERLHLNALSLKESFKAKVAAASAQSPNGQQRGGDGC</sequence>
<proteinExistence type="predicted"/>
<organism evidence="1 2">
    <name type="scientific">Cohaesibacter marisflavi</name>
    <dbReference type="NCBI Taxonomy" id="655353"/>
    <lineage>
        <taxon>Bacteria</taxon>
        <taxon>Pseudomonadati</taxon>
        <taxon>Pseudomonadota</taxon>
        <taxon>Alphaproteobacteria</taxon>
        <taxon>Hyphomicrobiales</taxon>
        <taxon>Cohaesibacteraceae</taxon>
    </lineage>
</organism>